<keyword evidence="3" id="KW-1185">Reference proteome</keyword>
<accession>A0A072U903</accession>
<dbReference type="EnsemblPlants" id="KEH26274">
    <property type="protein sequence ID" value="KEH26274"/>
    <property type="gene ID" value="MTR_6g049100"/>
</dbReference>
<dbReference type="AlphaFoldDB" id="A0A072U903"/>
<organism evidence="1 3">
    <name type="scientific">Medicago truncatula</name>
    <name type="common">Barrel medic</name>
    <name type="synonym">Medicago tribuloides</name>
    <dbReference type="NCBI Taxonomy" id="3880"/>
    <lineage>
        <taxon>Eukaryota</taxon>
        <taxon>Viridiplantae</taxon>
        <taxon>Streptophyta</taxon>
        <taxon>Embryophyta</taxon>
        <taxon>Tracheophyta</taxon>
        <taxon>Spermatophyta</taxon>
        <taxon>Magnoliopsida</taxon>
        <taxon>eudicotyledons</taxon>
        <taxon>Gunneridae</taxon>
        <taxon>Pentapetalae</taxon>
        <taxon>rosids</taxon>
        <taxon>fabids</taxon>
        <taxon>Fabales</taxon>
        <taxon>Fabaceae</taxon>
        <taxon>Papilionoideae</taxon>
        <taxon>50 kb inversion clade</taxon>
        <taxon>NPAAA clade</taxon>
        <taxon>Hologalegina</taxon>
        <taxon>IRL clade</taxon>
        <taxon>Trifolieae</taxon>
        <taxon>Medicago</taxon>
    </lineage>
</organism>
<dbReference type="Proteomes" id="UP000002051">
    <property type="component" value="Chromosome 6"/>
</dbReference>
<dbReference type="EMBL" id="CM001222">
    <property type="protein sequence ID" value="KEH26274.1"/>
    <property type="molecule type" value="Genomic_DNA"/>
</dbReference>
<name>A0A072U903_MEDTR</name>
<dbReference type="HOGENOM" id="CLU_162945_0_0_1"/>
<proteinExistence type="predicted"/>
<evidence type="ECO:0000313" key="3">
    <source>
        <dbReference type="Proteomes" id="UP000002051"/>
    </source>
</evidence>
<sequence length="93" mass="10173">MAGGIDDAAIAQALATMAQVLAQSNENAVANRRNEGEAEEMRLDRFLRNNPPTLKGRFDPEGAQTWVQGMERIFRAMVTGNDQKAQTSDSYAS</sequence>
<reference evidence="1 3" key="1">
    <citation type="journal article" date="2011" name="Nature">
        <title>The Medicago genome provides insight into the evolution of rhizobial symbioses.</title>
        <authorList>
            <person name="Young N.D."/>
            <person name="Debelle F."/>
            <person name="Oldroyd G.E."/>
            <person name="Geurts R."/>
            <person name="Cannon S.B."/>
            <person name="Udvardi M.K."/>
            <person name="Benedito V.A."/>
            <person name="Mayer K.F."/>
            <person name="Gouzy J."/>
            <person name="Schoof H."/>
            <person name="Van de Peer Y."/>
            <person name="Proost S."/>
            <person name="Cook D.R."/>
            <person name="Meyers B.C."/>
            <person name="Spannagl M."/>
            <person name="Cheung F."/>
            <person name="De Mita S."/>
            <person name="Krishnakumar V."/>
            <person name="Gundlach H."/>
            <person name="Zhou S."/>
            <person name="Mudge J."/>
            <person name="Bharti A.K."/>
            <person name="Murray J.D."/>
            <person name="Naoumkina M.A."/>
            <person name="Rosen B."/>
            <person name="Silverstein K.A."/>
            <person name="Tang H."/>
            <person name="Rombauts S."/>
            <person name="Zhao P.X."/>
            <person name="Zhou P."/>
            <person name="Barbe V."/>
            <person name="Bardou P."/>
            <person name="Bechner M."/>
            <person name="Bellec A."/>
            <person name="Berger A."/>
            <person name="Berges H."/>
            <person name="Bidwell S."/>
            <person name="Bisseling T."/>
            <person name="Choisne N."/>
            <person name="Couloux A."/>
            <person name="Denny R."/>
            <person name="Deshpande S."/>
            <person name="Dai X."/>
            <person name="Doyle J.J."/>
            <person name="Dudez A.M."/>
            <person name="Farmer A.D."/>
            <person name="Fouteau S."/>
            <person name="Franken C."/>
            <person name="Gibelin C."/>
            <person name="Gish J."/>
            <person name="Goldstein S."/>
            <person name="Gonzalez A.J."/>
            <person name="Green P.J."/>
            <person name="Hallab A."/>
            <person name="Hartog M."/>
            <person name="Hua A."/>
            <person name="Humphray S.J."/>
            <person name="Jeong D.H."/>
            <person name="Jing Y."/>
            <person name="Jocker A."/>
            <person name="Kenton S.M."/>
            <person name="Kim D.J."/>
            <person name="Klee K."/>
            <person name="Lai H."/>
            <person name="Lang C."/>
            <person name="Lin S."/>
            <person name="Macmil S.L."/>
            <person name="Magdelenat G."/>
            <person name="Matthews L."/>
            <person name="McCorrison J."/>
            <person name="Monaghan E.L."/>
            <person name="Mun J.H."/>
            <person name="Najar F.Z."/>
            <person name="Nicholson C."/>
            <person name="Noirot C."/>
            <person name="O'Bleness M."/>
            <person name="Paule C.R."/>
            <person name="Poulain J."/>
            <person name="Prion F."/>
            <person name="Qin B."/>
            <person name="Qu C."/>
            <person name="Retzel E.F."/>
            <person name="Riddle C."/>
            <person name="Sallet E."/>
            <person name="Samain S."/>
            <person name="Samson N."/>
            <person name="Sanders I."/>
            <person name="Saurat O."/>
            <person name="Scarpelli C."/>
            <person name="Schiex T."/>
            <person name="Segurens B."/>
            <person name="Severin A.J."/>
            <person name="Sherrier D.J."/>
            <person name="Shi R."/>
            <person name="Sims S."/>
            <person name="Singer S.R."/>
            <person name="Sinharoy S."/>
            <person name="Sterck L."/>
            <person name="Viollet A."/>
            <person name="Wang B.B."/>
            <person name="Wang K."/>
            <person name="Wang M."/>
            <person name="Wang X."/>
            <person name="Warfsmann J."/>
            <person name="Weissenbach J."/>
            <person name="White D.D."/>
            <person name="White J.D."/>
            <person name="Wiley G.B."/>
            <person name="Wincker P."/>
            <person name="Xing Y."/>
            <person name="Yang L."/>
            <person name="Yao Z."/>
            <person name="Ying F."/>
            <person name="Zhai J."/>
            <person name="Zhou L."/>
            <person name="Zuber A."/>
            <person name="Denarie J."/>
            <person name="Dixon R.A."/>
            <person name="May G.D."/>
            <person name="Schwartz D.C."/>
            <person name="Rogers J."/>
            <person name="Quetier F."/>
            <person name="Town C.D."/>
            <person name="Roe B.A."/>
        </authorList>
    </citation>
    <scope>NUCLEOTIDE SEQUENCE [LARGE SCALE GENOMIC DNA]</scope>
    <source>
        <strain evidence="1">A17</strain>
        <strain evidence="2 3">cv. Jemalong A17</strain>
    </source>
</reference>
<evidence type="ECO:0000313" key="2">
    <source>
        <dbReference type="EnsemblPlants" id="KEH26274"/>
    </source>
</evidence>
<protein>
    <submittedName>
        <fullName evidence="1 2">Uncharacterized protein</fullName>
    </submittedName>
</protein>
<gene>
    <name evidence="1" type="ordered locus">MTR_6g049100</name>
</gene>
<reference evidence="1 3" key="2">
    <citation type="journal article" date="2014" name="BMC Genomics">
        <title>An improved genome release (version Mt4.0) for the model legume Medicago truncatula.</title>
        <authorList>
            <person name="Tang H."/>
            <person name="Krishnakumar V."/>
            <person name="Bidwell S."/>
            <person name="Rosen B."/>
            <person name="Chan A."/>
            <person name="Zhou S."/>
            <person name="Gentzbittel L."/>
            <person name="Childs K.L."/>
            <person name="Yandell M."/>
            <person name="Gundlach H."/>
            <person name="Mayer K.F."/>
            <person name="Schwartz D.C."/>
            <person name="Town C.D."/>
        </authorList>
    </citation>
    <scope>GENOME REANNOTATION</scope>
    <source>
        <strain evidence="1">A17</strain>
        <strain evidence="2 3">cv. Jemalong A17</strain>
    </source>
</reference>
<evidence type="ECO:0000313" key="1">
    <source>
        <dbReference type="EMBL" id="KEH26274.1"/>
    </source>
</evidence>
<reference evidence="2" key="3">
    <citation type="submission" date="2015-04" db="UniProtKB">
        <authorList>
            <consortium name="EnsemblPlants"/>
        </authorList>
    </citation>
    <scope>IDENTIFICATION</scope>
    <source>
        <strain evidence="2">cv. Jemalong A17</strain>
    </source>
</reference>
<dbReference type="PaxDb" id="3880-AES85818"/>